<dbReference type="AlphaFoldDB" id="A0A1M7S3G2"/>
<accession>A0A1M7S3G2</accession>
<evidence type="ECO:0000313" key="2">
    <source>
        <dbReference type="Proteomes" id="UP000184428"/>
    </source>
</evidence>
<sequence length="104" mass="10483">MPEPLLHQGAAITCAHAGPAVPTLPSSRVLVAGQPVVTQAAAWTVAGCPLTPPASPCVTASFRTAATRVRVGRTPVLLADSQATCTPTGTGLLPLVVQPRVVGR</sequence>
<proteinExistence type="predicted"/>
<evidence type="ECO:0000313" key="1">
    <source>
        <dbReference type="EMBL" id="SHN52990.1"/>
    </source>
</evidence>
<dbReference type="OrthoDB" id="675629at2"/>
<dbReference type="RefSeq" id="WP_072912385.1">
    <property type="nucleotide sequence ID" value="NZ_FRDM01000001.1"/>
</dbReference>
<protein>
    <recommendedName>
        <fullName evidence="3">DUF4280 domain-containing protein</fullName>
    </recommendedName>
</protein>
<name>A0A1M7S3G2_9ACTN</name>
<dbReference type="EMBL" id="FRDM01000001">
    <property type="protein sequence ID" value="SHN52990.1"/>
    <property type="molecule type" value="Genomic_DNA"/>
</dbReference>
<dbReference type="Proteomes" id="UP000184428">
    <property type="component" value="Unassembled WGS sequence"/>
</dbReference>
<evidence type="ECO:0008006" key="3">
    <source>
        <dbReference type="Google" id="ProtNLM"/>
    </source>
</evidence>
<organism evidence="1 2">
    <name type="scientific">Geodermatophilus obscurus</name>
    <dbReference type="NCBI Taxonomy" id="1861"/>
    <lineage>
        <taxon>Bacteria</taxon>
        <taxon>Bacillati</taxon>
        <taxon>Actinomycetota</taxon>
        <taxon>Actinomycetes</taxon>
        <taxon>Geodermatophilales</taxon>
        <taxon>Geodermatophilaceae</taxon>
        <taxon>Geodermatophilus</taxon>
    </lineage>
</organism>
<reference evidence="1 2" key="1">
    <citation type="submission" date="2016-12" db="EMBL/GenBank/DDBJ databases">
        <authorList>
            <person name="Song W.-J."/>
            <person name="Kurnit D.M."/>
        </authorList>
    </citation>
    <scope>NUCLEOTIDE SEQUENCE [LARGE SCALE GENOMIC DNA]</scope>
    <source>
        <strain evidence="1 2">DSM 43162</strain>
    </source>
</reference>
<gene>
    <name evidence="1" type="ORF">SAMN05660350_00447</name>
</gene>